<reference evidence="1" key="1">
    <citation type="submission" date="2023-07" db="EMBL/GenBank/DDBJ databases">
        <authorList>
            <consortium name="AG Swart"/>
            <person name="Singh M."/>
            <person name="Singh A."/>
            <person name="Seah K."/>
            <person name="Emmerich C."/>
        </authorList>
    </citation>
    <scope>NUCLEOTIDE SEQUENCE</scope>
    <source>
        <strain evidence="1">DP1</strain>
    </source>
</reference>
<dbReference type="Proteomes" id="UP001295684">
    <property type="component" value="Unassembled WGS sequence"/>
</dbReference>
<keyword evidence="2" id="KW-1185">Reference proteome</keyword>
<organism evidence="1 2">
    <name type="scientific">Euplotes crassus</name>
    <dbReference type="NCBI Taxonomy" id="5936"/>
    <lineage>
        <taxon>Eukaryota</taxon>
        <taxon>Sar</taxon>
        <taxon>Alveolata</taxon>
        <taxon>Ciliophora</taxon>
        <taxon>Intramacronucleata</taxon>
        <taxon>Spirotrichea</taxon>
        <taxon>Hypotrichia</taxon>
        <taxon>Euplotida</taxon>
        <taxon>Euplotidae</taxon>
        <taxon>Moneuplotes</taxon>
    </lineage>
</organism>
<dbReference type="InterPro" id="IPR032675">
    <property type="entry name" value="LRR_dom_sf"/>
</dbReference>
<protein>
    <submittedName>
        <fullName evidence="1">Uncharacterized protein</fullName>
    </submittedName>
</protein>
<evidence type="ECO:0000313" key="1">
    <source>
        <dbReference type="EMBL" id="CAI2371842.1"/>
    </source>
</evidence>
<name>A0AAD1URH1_EUPCR</name>
<gene>
    <name evidence="1" type="ORF">ECRASSUSDP1_LOCUS13167</name>
</gene>
<proteinExistence type="predicted"/>
<sequence>MGSLATATKKEIIQKKHSLEKSVLAEAKEQEVTTCQSILYKVRPDEEIEPRDPDSVEDSGNSILSIEFNEICGDKLLKSLKCLKLFDIDYLVLRYIDSKNKRFVLNFLQSSFSNKIKALEFWSSGQMDLKRCNYLNSLTRLSSKVVRQVEFGDFSIGLPQLKRLVAAFKHVRILRLIYCRLSIPSVPDLSKALKNCQIQKIYLQGSGNLTRSDWKNNFDEFENLVQGLASSPDLRLSLGKVFAFYCGVTQNKAEQAFEENQLGGVNIIVGF</sequence>
<comment type="caution">
    <text evidence="1">The sequence shown here is derived from an EMBL/GenBank/DDBJ whole genome shotgun (WGS) entry which is preliminary data.</text>
</comment>
<dbReference type="AlphaFoldDB" id="A0AAD1URH1"/>
<dbReference type="Gene3D" id="3.80.10.10">
    <property type="entry name" value="Ribonuclease Inhibitor"/>
    <property type="match status" value="1"/>
</dbReference>
<dbReference type="EMBL" id="CAMPGE010013099">
    <property type="protein sequence ID" value="CAI2371842.1"/>
    <property type="molecule type" value="Genomic_DNA"/>
</dbReference>
<accession>A0AAD1URH1</accession>
<evidence type="ECO:0000313" key="2">
    <source>
        <dbReference type="Proteomes" id="UP001295684"/>
    </source>
</evidence>